<dbReference type="Proteomes" id="UP000251197">
    <property type="component" value="Unassembled WGS sequence"/>
</dbReference>
<dbReference type="Pfam" id="PF07520">
    <property type="entry name" value="SrfB"/>
    <property type="match status" value="1"/>
</dbReference>
<evidence type="ECO:0000313" key="2">
    <source>
        <dbReference type="Proteomes" id="UP000251197"/>
    </source>
</evidence>
<name>A0A2X3JBY1_9ENTR</name>
<dbReference type="AlphaFoldDB" id="A0A2X3JBY1"/>
<accession>A0A2X3JBY1</accession>
<gene>
    <name evidence="1" type="ORF">NCTC12120_05549</name>
</gene>
<dbReference type="InterPro" id="IPR009216">
    <property type="entry name" value="Virulence_factor_SrfB"/>
</dbReference>
<sequence length="100" mass="10723">MLATLFHYKPSVTLIKDSGIQFLDFGLAPQTNAAHAGRFVRQTANGPLLRLDYDVVPGKFTLPGENGTAPEVVKPEKHHYAWPFPAGDGQNLAAAAVPAL</sequence>
<evidence type="ECO:0000313" key="1">
    <source>
        <dbReference type="EMBL" id="SQC92355.1"/>
    </source>
</evidence>
<reference evidence="1 2" key="1">
    <citation type="submission" date="2018-06" db="EMBL/GenBank/DDBJ databases">
        <authorList>
            <consortium name="Pathogen Informatics"/>
            <person name="Doyle S."/>
        </authorList>
    </citation>
    <scope>NUCLEOTIDE SEQUENCE [LARGE SCALE GENOMIC DNA]</scope>
    <source>
        <strain evidence="1 2">NCTC12120</strain>
    </source>
</reference>
<dbReference type="EMBL" id="UAVU01000009">
    <property type="protein sequence ID" value="SQC92355.1"/>
    <property type="molecule type" value="Genomic_DNA"/>
</dbReference>
<organism evidence="1 2">
    <name type="scientific">Cedecea neteri</name>
    <dbReference type="NCBI Taxonomy" id="158822"/>
    <lineage>
        <taxon>Bacteria</taxon>
        <taxon>Pseudomonadati</taxon>
        <taxon>Pseudomonadota</taxon>
        <taxon>Gammaproteobacteria</taxon>
        <taxon>Enterobacterales</taxon>
        <taxon>Enterobacteriaceae</taxon>
        <taxon>Cedecea</taxon>
    </lineage>
</organism>
<proteinExistence type="predicted"/>
<protein>
    <submittedName>
        <fullName evidence="1">Uncharacterized protein conserved in bacteria, putative virulence factor</fullName>
    </submittedName>
</protein>